<evidence type="ECO:0000313" key="4">
    <source>
        <dbReference type="Proteomes" id="UP000299102"/>
    </source>
</evidence>
<comment type="caution">
    <text evidence="3">The sequence shown here is derived from an EMBL/GenBank/DDBJ whole genome shotgun (WGS) entry which is preliminary data.</text>
</comment>
<sequence>MPTSLLVLNTVPLWVLIKVSLSAVSLSVQISTLRLVPIPSTKVIRALGAQWLRALDSNQKVLSSVLATENCPMSFEFESNHPLHVSIQFRSVQFKLSLFESKAESCFRYFINEALFVPGIRIAHNDFFPPSSSQGEKYEKKFPFESVYCDGQLRNPILRVARHTLGRYKPAWEPSVRSDDKPPLMETRNPKGVTSALPISWVGIGCQTGGQRHRERTDGGVTPPAPAWPVFTPDRLVAAPLLIRSEQRRITLQTVNSETRVDSTAVGGA</sequence>
<keyword evidence="2" id="KW-0732">Signal</keyword>
<name>A0A4C1Y8H0_EUMVA</name>
<dbReference type="AlphaFoldDB" id="A0A4C1Y8H0"/>
<feature type="signal peptide" evidence="2">
    <location>
        <begin position="1"/>
        <end position="27"/>
    </location>
</feature>
<evidence type="ECO:0000256" key="1">
    <source>
        <dbReference type="SAM" id="MobiDB-lite"/>
    </source>
</evidence>
<dbReference type="EMBL" id="BGZK01001149">
    <property type="protein sequence ID" value="GBP72551.1"/>
    <property type="molecule type" value="Genomic_DNA"/>
</dbReference>
<feature type="region of interest" description="Disordered" evidence="1">
    <location>
        <begin position="208"/>
        <end position="227"/>
    </location>
</feature>
<organism evidence="3 4">
    <name type="scientific">Eumeta variegata</name>
    <name type="common">Bagworm moth</name>
    <name type="synonym">Eumeta japonica</name>
    <dbReference type="NCBI Taxonomy" id="151549"/>
    <lineage>
        <taxon>Eukaryota</taxon>
        <taxon>Metazoa</taxon>
        <taxon>Ecdysozoa</taxon>
        <taxon>Arthropoda</taxon>
        <taxon>Hexapoda</taxon>
        <taxon>Insecta</taxon>
        <taxon>Pterygota</taxon>
        <taxon>Neoptera</taxon>
        <taxon>Endopterygota</taxon>
        <taxon>Lepidoptera</taxon>
        <taxon>Glossata</taxon>
        <taxon>Ditrysia</taxon>
        <taxon>Tineoidea</taxon>
        <taxon>Psychidae</taxon>
        <taxon>Oiketicinae</taxon>
        <taxon>Eumeta</taxon>
    </lineage>
</organism>
<feature type="chain" id="PRO_5020024517" evidence="2">
    <location>
        <begin position="28"/>
        <end position="269"/>
    </location>
</feature>
<proteinExistence type="predicted"/>
<evidence type="ECO:0000313" key="3">
    <source>
        <dbReference type="EMBL" id="GBP72551.1"/>
    </source>
</evidence>
<accession>A0A4C1Y8H0</accession>
<reference evidence="3 4" key="1">
    <citation type="journal article" date="2019" name="Commun. Biol.">
        <title>The bagworm genome reveals a unique fibroin gene that provides high tensile strength.</title>
        <authorList>
            <person name="Kono N."/>
            <person name="Nakamura H."/>
            <person name="Ohtoshi R."/>
            <person name="Tomita M."/>
            <person name="Numata K."/>
            <person name="Arakawa K."/>
        </authorList>
    </citation>
    <scope>NUCLEOTIDE SEQUENCE [LARGE SCALE GENOMIC DNA]</scope>
</reference>
<protein>
    <submittedName>
        <fullName evidence="3">Uncharacterized protein</fullName>
    </submittedName>
</protein>
<keyword evidence="4" id="KW-1185">Reference proteome</keyword>
<gene>
    <name evidence="3" type="ORF">EVAR_9696_1</name>
</gene>
<dbReference type="Proteomes" id="UP000299102">
    <property type="component" value="Unassembled WGS sequence"/>
</dbReference>
<evidence type="ECO:0000256" key="2">
    <source>
        <dbReference type="SAM" id="SignalP"/>
    </source>
</evidence>